<dbReference type="Proteomes" id="UP000217790">
    <property type="component" value="Unassembled WGS sequence"/>
</dbReference>
<accession>A0A2H3DFH3</accession>
<feature type="compositionally biased region" description="Basic residues" evidence="1">
    <location>
        <begin position="164"/>
        <end position="182"/>
    </location>
</feature>
<gene>
    <name evidence="2" type="ORF">ARMGADRAFT_1085172</name>
</gene>
<proteinExistence type="predicted"/>
<protein>
    <submittedName>
        <fullName evidence="2">Uncharacterized protein</fullName>
    </submittedName>
</protein>
<feature type="region of interest" description="Disordered" evidence="1">
    <location>
        <begin position="147"/>
        <end position="182"/>
    </location>
</feature>
<name>A0A2H3DFH3_ARMGA</name>
<dbReference type="InParanoid" id="A0A2H3DFH3"/>
<feature type="compositionally biased region" description="Polar residues" evidence="1">
    <location>
        <begin position="1"/>
        <end position="18"/>
    </location>
</feature>
<dbReference type="AlphaFoldDB" id="A0A2H3DFH3"/>
<feature type="compositionally biased region" description="Basic residues" evidence="1">
    <location>
        <begin position="75"/>
        <end position="101"/>
    </location>
</feature>
<feature type="region of interest" description="Disordered" evidence="1">
    <location>
        <begin position="1"/>
        <end position="132"/>
    </location>
</feature>
<reference evidence="3" key="1">
    <citation type="journal article" date="2017" name="Nat. Ecol. Evol.">
        <title>Genome expansion and lineage-specific genetic innovations in the forest pathogenic fungi Armillaria.</title>
        <authorList>
            <person name="Sipos G."/>
            <person name="Prasanna A.N."/>
            <person name="Walter M.C."/>
            <person name="O'Connor E."/>
            <person name="Balint B."/>
            <person name="Krizsan K."/>
            <person name="Kiss B."/>
            <person name="Hess J."/>
            <person name="Varga T."/>
            <person name="Slot J."/>
            <person name="Riley R."/>
            <person name="Boka B."/>
            <person name="Rigling D."/>
            <person name="Barry K."/>
            <person name="Lee J."/>
            <person name="Mihaltcheva S."/>
            <person name="LaButti K."/>
            <person name="Lipzen A."/>
            <person name="Waldron R."/>
            <person name="Moloney N.M."/>
            <person name="Sperisen C."/>
            <person name="Kredics L."/>
            <person name="Vagvoelgyi C."/>
            <person name="Patrignani A."/>
            <person name="Fitzpatrick D."/>
            <person name="Nagy I."/>
            <person name="Doyle S."/>
            <person name="Anderson J.B."/>
            <person name="Grigoriev I.V."/>
            <person name="Gueldener U."/>
            <person name="Muensterkoetter M."/>
            <person name="Nagy L.G."/>
        </authorList>
    </citation>
    <scope>NUCLEOTIDE SEQUENCE [LARGE SCALE GENOMIC DNA]</scope>
    <source>
        <strain evidence="3">Ar21-2</strain>
    </source>
</reference>
<feature type="compositionally biased region" description="Basic and acidic residues" evidence="1">
    <location>
        <begin position="47"/>
        <end position="64"/>
    </location>
</feature>
<feature type="compositionally biased region" description="Basic and acidic residues" evidence="1">
    <location>
        <begin position="20"/>
        <end position="32"/>
    </location>
</feature>
<keyword evidence="3" id="KW-1185">Reference proteome</keyword>
<evidence type="ECO:0000313" key="2">
    <source>
        <dbReference type="EMBL" id="PBK87847.1"/>
    </source>
</evidence>
<sequence length="182" mass="21225">MHDAQTPGNRAQHSCPQKQTRREGKHDTRTRDQNTGTGTRPQHKHRNNDAREHNWSANRNHDAGHANTGNENRTGKKRFSKAGEKGKRRRTMNWKDRKKQPRTTNLKTQRTKEVEGQWEQNANAKQAPATKPTIYKKWQAHAAFLRPMKPQNEVTKEASVSRRTIPKRWRMRSGGRACEHKK</sequence>
<organism evidence="2 3">
    <name type="scientific">Armillaria gallica</name>
    <name type="common">Bulbous honey fungus</name>
    <name type="synonym">Armillaria bulbosa</name>
    <dbReference type="NCBI Taxonomy" id="47427"/>
    <lineage>
        <taxon>Eukaryota</taxon>
        <taxon>Fungi</taxon>
        <taxon>Dikarya</taxon>
        <taxon>Basidiomycota</taxon>
        <taxon>Agaricomycotina</taxon>
        <taxon>Agaricomycetes</taxon>
        <taxon>Agaricomycetidae</taxon>
        <taxon>Agaricales</taxon>
        <taxon>Marasmiineae</taxon>
        <taxon>Physalacriaceae</taxon>
        <taxon>Armillaria</taxon>
    </lineage>
</organism>
<evidence type="ECO:0000313" key="3">
    <source>
        <dbReference type="Proteomes" id="UP000217790"/>
    </source>
</evidence>
<dbReference type="EMBL" id="KZ293676">
    <property type="protein sequence ID" value="PBK87847.1"/>
    <property type="molecule type" value="Genomic_DNA"/>
</dbReference>
<evidence type="ECO:0000256" key="1">
    <source>
        <dbReference type="SAM" id="MobiDB-lite"/>
    </source>
</evidence>